<evidence type="ECO:0000256" key="4">
    <source>
        <dbReference type="SAM" id="Phobius"/>
    </source>
</evidence>
<evidence type="ECO:0008006" key="7">
    <source>
        <dbReference type="Google" id="ProtNLM"/>
    </source>
</evidence>
<keyword evidence="4" id="KW-0472">Membrane</keyword>
<feature type="region of interest" description="Disordered" evidence="3">
    <location>
        <begin position="1"/>
        <end position="44"/>
    </location>
</feature>
<dbReference type="Gene3D" id="3.30.1880.10">
    <property type="entry name" value="protein ne1242 domain like"/>
    <property type="match status" value="1"/>
</dbReference>
<evidence type="ECO:0000256" key="2">
    <source>
        <dbReference type="ARBA" id="ARBA00023008"/>
    </source>
</evidence>
<keyword evidence="4" id="KW-0812">Transmembrane</keyword>
<name>A0ABQ2E2K8_9ACTN</name>
<evidence type="ECO:0000313" key="6">
    <source>
        <dbReference type="Proteomes" id="UP000660265"/>
    </source>
</evidence>
<evidence type="ECO:0000256" key="1">
    <source>
        <dbReference type="ARBA" id="ARBA00022729"/>
    </source>
</evidence>
<dbReference type="Proteomes" id="UP000660265">
    <property type="component" value="Unassembled WGS sequence"/>
</dbReference>
<sequence length="193" mass="20011">MAGGTKLEPGPVVGSRPAETQALVPPQSHQPHEPPDTQTYAQTERQTDVLAYAQTDAVAFAGVNSSPPASPPSRTRRLFLRAAFALGVIGGTAAALAPILRSDPRTPVSPGADAAGPPAAEHFDEMYGGRRIQGTDAGVLVDGRPLHMMRRADGSYVSVVNHFESFPTALATARAAVDDLGGSRLALAGPAFH</sequence>
<proteinExistence type="predicted"/>
<dbReference type="Pfam" id="PF06236">
    <property type="entry name" value="MelC1"/>
    <property type="match status" value="1"/>
</dbReference>
<dbReference type="InterPro" id="IPR023199">
    <property type="entry name" value="GriE/MELC1_sf"/>
</dbReference>
<dbReference type="RefSeq" id="WP_189107203.1">
    <property type="nucleotide sequence ID" value="NZ_BMMV01000006.1"/>
</dbReference>
<dbReference type="EMBL" id="BMMV01000006">
    <property type="protein sequence ID" value="GGJ90204.1"/>
    <property type="molecule type" value="Genomic_DNA"/>
</dbReference>
<organism evidence="5 6">
    <name type="scientific">Streptomyces camponoticapitis</name>
    <dbReference type="NCBI Taxonomy" id="1616125"/>
    <lineage>
        <taxon>Bacteria</taxon>
        <taxon>Bacillati</taxon>
        <taxon>Actinomycetota</taxon>
        <taxon>Actinomycetes</taxon>
        <taxon>Kitasatosporales</taxon>
        <taxon>Streptomycetaceae</taxon>
        <taxon>Streptomyces</taxon>
    </lineage>
</organism>
<comment type="caution">
    <text evidence="5">The sequence shown here is derived from an EMBL/GenBank/DDBJ whole genome shotgun (WGS) entry which is preliminary data.</text>
</comment>
<reference evidence="6" key="1">
    <citation type="journal article" date="2019" name="Int. J. Syst. Evol. Microbiol.">
        <title>The Global Catalogue of Microorganisms (GCM) 10K type strain sequencing project: providing services to taxonomists for standard genome sequencing and annotation.</title>
        <authorList>
            <consortium name="The Broad Institute Genomics Platform"/>
            <consortium name="The Broad Institute Genome Sequencing Center for Infectious Disease"/>
            <person name="Wu L."/>
            <person name="Ma J."/>
        </authorList>
    </citation>
    <scope>NUCLEOTIDE SEQUENCE [LARGE SCALE GENOMIC DNA]</scope>
    <source>
        <strain evidence="6">CGMCC 4.7275</strain>
    </source>
</reference>
<dbReference type="InterPro" id="IPR010928">
    <property type="entry name" value="MelC1"/>
</dbReference>
<evidence type="ECO:0000313" key="5">
    <source>
        <dbReference type="EMBL" id="GGJ90204.1"/>
    </source>
</evidence>
<feature type="transmembrane region" description="Helical" evidence="4">
    <location>
        <begin position="78"/>
        <end position="100"/>
    </location>
</feature>
<protein>
    <recommendedName>
        <fullName evidence="7">Tyrosinase</fullName>
    </recommendedName>
</protein>
<keyword evidence="6" id="KW-1185">Reference proteome</keyword>
<accession>A0ABQ2E2K8</accession>
<evidence type="ECO:0000256" key="3">
    <source>
        <dbReference type="SAM" id="MobiDB-lite"/>
    </source>
</evidence>
<keyword evidence="1" id="KW-0732">Signal</keyword>
<keyword evidence="4" id="KW-1133">Transmembrane helix</keyword>
<gene>
    <name evidence="5" type="ORF">GCM10011583_21970</name>
</gene>
<keyword evidence="2" id="KW-0186">Copper</keyword>